<dbReference type="SUPFAM" id="SSF46548">
    <property type="entry name" value="alpha-helical ferredoxin"/>
    <property type="match status" value="1"/>
</dbReference>
<dbReference type="InterPro" id="IPR017900">
    <property type="entry name" value="4Fe4S_Fe_S_CS"/>
</dbReference>
<dbReference type="Pfam" id="PF17179">
    <property type="entry name" value="Fer4_22"/>
    <property type="match status" value="1"/>
</dbReference>
<dbReference type="PROSITE" id="PS51379">
    <property type="entry name" value="4FE4S_FER_2"/>
    <property type="match status" value="2"/>
</dbReference>
<evidence type="ECO:0000313" key="6">
    <source>
        <dbReference type="Proteomes" id="UP000184171"/>
    </source>
</evidence>
<keyword evidence="6" id="KW-1185">Reference proteome</keyword>
<feature type="domain" description="4Fe-4S ferredoxin-type" evidence="4">
    <location>
        <begin position="208"/>
        <end position="240"/>
    </location>
</feature>
<evidence type="ECO:0000259" key="4">
    <source>
        <dbReference type="PROSITE" id="PS51379"/>
    </source>
</evidence>
<name>A0A1M6IKF0_MALRU</name>
<dbReference type="EMBL" id="FQZT01000007">
    <property type="protein sequence ID" value="SHJ34920.1"/>
    <property type="molecule type" value="Genomic_DNA"/>
</dbReference>
<dbReference type="PANTHER" id="PTHR40447">
    <property type="entry name" value="ANAEROBIC SULFITE REDUCTASE SUBUNIT A"/>
    <property type="match status" value="1"/>
</dbReference>
<evidence type="ECO:0000313" key="5">
    <source>
        <dbReference type="EMBL" id="SHJ34920.1"/>
    </source>
</evidence>
<dbReference type="AlphaFoldDB" id="A0A1M6IKF0"/>
<evidence type="ECO:0000256" key="3">
    <source>
        <dbReference type="ARBA" id="ARBA00023014"/>
    </source>
</evidence>
<organism evidence="5 6">
    <name type="scientific">Malonomonas rubra DSM 5091</name>
    <dbReference type="NCBI Taxonomy" id="1122189"/>
    <lineage>
        <taxon>Bacteria</taxon>
        <taxon>Pseudomonadati</taxon>
        <taxon>Thermodesulfobacteriota</taxon>
        <taxon>Desulfuromonadia</taxon>
        <taxon>Desulfuromonadales</taxon>
        <taxon>Geopsychrobacteraceae</taxon>
        <taxon>Malonomonas</taxon>
    </lineage>
</organism>
<dbReference type="STRING" id="1122189.SAMN02745165_02143"/>
<protein>
    <submittedName>
        <fullName evidence="5">4Fe-4S dicluster domain-containing protein</fullName>
    </submittedName>
</protein>
<dbReference type="OrthoDB" id="9795302at2"/>
<dbReference type="PANTHER" id="PTHR40447:SF1">
    <property type="entry name" value="ANAEROBIC SULFITE REDUCTASE SUBUNIT A"/>
    <property type="match status" value="1"/>
</dbReference>
<dbReference type="GO" id="GO:0051536">
    <property type="term" value="F:iron-sulfur cluster binding"/>
    <property type="evidence" value="ECO:0007669"/>
    <property type="project" value="UniProtKB-KW"/>
</dbReference>
<keyword evidence="3" id="KW-0411">Iron-sulfur</keyword>
<sequence>MLKSLKREDLLRLLETLAEQYDLQVPLKLPDGTRQLGRYGSGELSLCGPLLQRKPTSLLFPQAELLLSINPDGSVEQPHPAEKPLALFGLERSDLAAIAFLDRFFLCEPADDIYQGKRENSLLIGLTGFAGENSAYLPPAGENCDLELIATADGWLGCAYSAAGKTLLAPFPDSEAKERTEIDQRAAEPKTDSLLKAASRLLREDKVPDAFWQEIADRCILCTGCNLVCPTCSCFCVQDRIRDGKTERSRVWDSCQLDAFMREASGHNPLGTEALRTRRRIHHKLVADVERWGEIGCIACGRCDRTCPTGIGMFAVVEEMINQFG</sequence>
<dbReference type="RefSeq" id="WP_084092009.1">
    <property type="nucleotide sequence ID" value="NZ_FQZT01000007.1"/>
</dbReference>
<dbReference type="Proteomes" id="UP000184171">
    <property type="component" value="Unassembled WGS sequence"/>
</dbReference>
<dbReference type="InterPro" id="IPR017896">
    <property type="entry name" value="4Fe4S_Fe-S-bd"/>
</dbReference>
<accession>A0A1M6IKF0</accession>
<feature type="domain" description="4Fe-4S ferredoxin-type" evidence="4">
    <location>
        <begin position="288"/>
        <end position="319"/>
    </location>
</feature>
<keyword evidence="1" id="KW-0479">Metal-binding</keyword>
<dbReference type="PROSITE" id="PS00198">
    <property type="entry name" value="4FE4S_FER_1"/>
    <property type="match status" value="1"/>
</dbReference>
<gene>
    <name evidence="5" type="ORF">SAMN02745165_02143</name>
</gene>
<reference evidence="5 6" key="1">
    <citation type="submission" date="2016-11" db="EMBL/GenBank/DDBJ databases">
        <authorList>
            <person name="Jaros S."/>
            <person name="Januszkiewicz K."/>
            <person name="Wedrychowicz H."/>
        </authorList>
    </citation>
    <scope>NUCLEOTIDE SEQUENCE [LARGE SCALE GENOMIC DNA]</scope>
    <source>
        <strain evidence="5 6">DSM 5091</strain>
    </source>
</reference>
<evidence type="ECO:0000256" key="1">
    <source>
        <dbReference type="ARBA" id="ARBA00022723"/>
    </source>
</evidence>
<proteinExistence type="predicted"/>
<dbReference type="GO" id="GO:0046872">
    <property type="term" value="F:metal ion binding"/>
    <property type="evidence" value="ECO:0007669"/>
    <property type="project" value="UniProtKB-KW"/>
</dbReference>
<keyword evidence="2" id="KW-0408">Iron</keyword>
<evidence type="ECO:0000256" key="2">
    <source>
        <dbReference type="ARBA" id="ARBA00023004"/>
    </source>
</evidence>